<dbReference type="GO" id="GO:0007035">
    <property type="term" value="P:vacuolar acidification"/>
    <property type="evidence" value="ECO:0000318"/>
    <property type="project" value="GO_Central"/>
</dbReference>
<dbReference type="VEuPathDB" id="TrichDB:TVAGG3_0428780"/>
<dbReference type="RefSeq" id="XP_001327537.1">
    <property type="nucleotide sequence ID" value="XM_001327502.1"/>
</dbReference>
<name>A2DWH4_TRIV3</name>
<protein>
    <recommendedName>
        <fullName evidence="3">RAVE complex protein Rav1 C-terminal domain-containing protein</fullName>
    </recommendedName>
</protein>
<proteinExistence type="predicted"/>
<feature type="compositionally biased region" description="Polar residues" evidence="2">
    <location>
        <begin position="1274"/>
        <end position="1284"/>
    </location>
</feature>
<dbReference type="InterPro" id="IPR052208">
    <property type="entry name" value="DmX-like/RAVE_component"/>
</dbReference>
<feature type="repeat" description="WD" evidence="1">
    <location>
        <begin position="2021"/>
        <end position="2062"/>
    </location>
</feature>
<feature type="region of interest" description="Disordered" evidence="2">
    <location>
        <begin position="1237"/>
        <end position="1373"/>
    </location>
</feature>
<feature type="compositionally biased region" description="Basic and acidic residues" evidence="2">
    <location>
        <begin position="1358"/>
        <end position="1373"/>
    </location>
</feature>
<dbReference type="PANTHER" id="PTHR13950">
    <property type="entry name" value="RABCONNECTIN-RELATED"/>
    <property type="match status" value="1"/>
</dbReference>
<dbReference type="eggNOG" id="KOG1064">
    <property type="taxonomic scope" value="Eukaryota"/>
</dbReference>
<keyword evidence="1" id="KW-0853">WD repeat</keyword>
<gene>
    <name evidence="4" type="ORF">TVAG_394580</name>
</gene>
<dbReference type="PROSITE" id="PS50082">
    <property type="entry name" value="WD_REPEATS_2"/>
    <property type="match status" value="2"/>
</dbReference>
<accession>A2DWH4</accession>
<dbReference type="InterPro" id="IPR036322">
    <property type="entry name" value="WD40_repeat_dom_sf"/>
</dbReference>
<dbReference type="SMR" id="A2DWH4"/>
<feature type="domain" description="RAVE complex protein Rav1 C-terminal" evidence="3">
    <location>
        <begin position="728"/>
        <end position="1097"/>
    </location>
</feature>
<dbReference type="Pfam" id="PF00400">
    <property type="entry name" value="WD40"/>
    <property type="match status" value="2"/>
</dbReference>
<dbReference type="Gene3D" id="2.130.10.10">
    <property type="entry name" value="YVTN repeat-like/Quinoprotein amine dehydrogenase"/>
    <property type="match status" value="2"/>
</dbReference>
<keyword evidence="5" id="KW-1185">Reference proteome</keyword>
<feature type="compositionally biased region" description="Basic and acidic residues" evidence="2">
    <location>
        <begin position="1296"/>
        <end position="1327"/>
    </location>
</feature>
<dbReference type="PANTHER" id="PTHR13950:SF9">
    <property type="entry name" value="RABCONNECTIN-3A"/>
    <property type="match status" value="1"/>
</dbReference>
<feature type="compositionally biased region" description="Acidic residues" evidence="2">
    <location>
        <begin position="1346"/>
        <end position="1357"/>
    </location>
</feature>
<dbReference type="Proteomes" id="UP000001542">
    <property type="component" value="Unassembled WGS sequence"/>
</dbReference>
<evidence type="ECO:0000256" key="1">
    <source>
        <dbReference type="PROSITE-ProRule" id="PRU00221"/>
    </source>
</evidence>
<dbReference type="InterPro" id="IPR022033">
    <property type="entry name" value="Rav1p_C"/>
</dbReference>
<dbReference type="STRING" id="5722.A2DWH4"/>
<dbReference type="GO" id="GO:0043291">
    <property type="term" value="C:RAVE complex"/>
    <property type="evidence" value="ECO:0000318"/>
    <property type="project" value="GO_Central"/>
</dbReference>
<reference evidence="4" key="2">
    <citation type="journal article" date="2007" name="Science">
        <title>Draft genome sequence of the sexually transmitted pathogen Trichomonas vaginalis.</title>
        <authorList>
            <person name="Carlton J.M."/>
            <person name="Hirt R.P."/>
            <person name="Silva J.C."/>
            <person name="Delcher A.L."/>
            <person name="Schatz M."/>
            <person name="Zhao Q."/>
            <person name="Wortman J.R."/>
            <person name="Bidwell S.L."/>
            <person name="Alsmark U.C.M."/>
            <person name="Besteiro S."/>
            <person name="Sicheritz-Ponten T."/>
            <person name="Noel C.J."/>
            <person name="Dacks J.B."/>
            <person name="Foster P.G."/>
            <person name="Simillion C."/>
            <person name="Van de Peer Y."/>
            <person name="Miranda-Saavedra D."/>
            <person name="Barton G.J."/>
            <person name="Westrop G.D."/>
            <person name="Mueller S."/>
            <person name="Dessi D."/>
            <person name="Fiori P.L."/>
            <person name="Ren Q."/>
            <person name="Paulsen I."/>
            <person name="Zhang H."/>
            <person name="Bastida-Corcuera F.D."/>
            <person name="Simoes-Barbosa A."/>
            <person name="Brown M.T."/>
            <person name="Hayes R.D."/>
            <person name="Mukherjee M."/>
            <person name="Okumura C.Y."/>
            <person name="Schneider R."/>
            <person name="Smith A.J."/>
            <person name="Vanacova S."/>
            <person name="Villalvazo M."/>
            <person name="Haas B.J."/>
            <person name="Pertea M."/>
            <person name="Feldblyum T.V."/>
            <person name="Utterback T.R."/>
            <person name="Shu C.L."/>
            <person name="Osoegawa K."/>
            <person name="de Jong P.J."/>
            <person name="Hrdy I."/>
            <person name="Horvathova L."/>
            <person name="Zubacova Z."/>
            <person name="Dolezal P."/>
            <person name="Malik S.B."/>
            <person name="Logsdon J.M. Jr."/>
            <person name="Henze K."/>
            <person name="Gupta A."/>
            <person name="Wang C.C."/>
            <person name="Dunne R.L."/>
            <person name="Upcroft J.A."/>
            <person name="Upcroft P."/>
            <person name="White O."/>
            <person name="Salzberg S.L."/>
            <person name="Tang P."/>
            <person name="Chiu C.-H."/>
            <person name="Lee Y.-S."/>
            <person name="Embley T.M."/>
            <person name="Coombs G.H."/>
            <person name="Mottram J.C."/>
            <person name="Tachezy J."/>
            <person name="Fraser-Liggett C.M."/>
            <person name="Johnson P.J."/>
        </authorList>
    </citation>
    <scope>NUCLEOTIDE SEQUENCE [LARGE SCALE GENOMIC DNA]</scope>
    <source>
        <strain evidence="4">G3</strain>
    </source>
</reference>
<evidence type="ECO:0000259" key="3">
    <source>
        <dbReference type="Pfam" id="PF12234"/>
    </source>
</evidence>
<dbReference type="EMBL" id="DS113258">
    <property type="protein sequence ID" value="EAY15314.1"/>
    <property type="molecule type" value="Genomic_DNA"/>
</dbReference>
<sequence length="2096" mass="239544">MSDNPAKIQQKYLNSGASNGNFINCIGMTYYHGQLVIAYGSSHLVVIASTSLNVISTLDGHSNNSVVTCVAWAPFSGRLSSCSNTRELIIWDPIDGTWKQTHKIQLSSPGVCMSWSITDVQFCVAAEKFQIYTLMKNIETKEYEPTFEDPVPISFCSFSRDSRFILTLQKSSKEVFIWHKTAGDRHKLRRIPLNHPSQVTTIHWRTSDQIHERCSFLTLAEDNVVRIWTETGVNEQLSFNVVAAIPSQYGTISATFITTSSRMIKNNAQDPQHKSSISVDNYAFGTGHLPLKDLNNREADIASNQELKRNVSWLLTCDSKNNENYINLWELSGISTSVRRTPKLNCIKRIKVSGQIYPGNYTKMFAVCTLESEFAHLNDETFIGRPRSISLILQDQKTNMIENVDVSLPDDRVQVVGRSQGHSHPISSIRIHQTKPLMVTMDTDGLALIWKYDDTDVYDPTVLTKFGSKIDSKIIAGDWNGIDRQLFAFNGSKFYSIDVPIDAAPLLKAKLIWNSPQITEGENNNPINEVIDFRYCTTMNSGSLFIMLLPNTLYILHFDNKSDTVSLLKKFTNKYTFGAQAYISTLFPLPGATIYFFADQNNDVYTTIMESTSPFQVSVKKVCHIDEQIVALDFAHPGFLFIITKKHMYITWRHSSQKVDFELIQKIEMTHEPLTAACIPTGLIAVVTRDEVHTGKTFLNLYHSIRQRSTFPDTHSDWEFVASCEMDCINAIEWSLDGILIVASDTKITAFTKFMDSFFYSIQLKKVRTIHHRLAIRARSPSDFHPMTMFPLASSGRLNLVYSMLDFLNENYNLPDNLGMYTKNLLKMPEEGFDFNISDEKISKLEEELVQKLENENPLDCGDKQKEQLIRLVKNLMNLQRPDIMALEKRAQVVSRAVLLEEKTILPFDAIILGYQTYCQMQLMKTLDLTSWENVEKSGCIFWCKDLKDIFEFLTPLAVNVFEQARYLSILLLTLGKRFKILQRLFSKAGDDTRAQFFVRNFDLQKNQKSAEKNAYSALGKHDYHIAAAMFYLAGQIGSCVRVLLKNLGSYTLAYLACRCLDDNNKVDVNNSDYICGENLKQIINEAFIPRCLEREDFAAKEFFEHIIDNSNPIELAPRMTQAVPGYFFPESSHYGDMRFNLCESLNTTISMKSDYLKSAFYIGNIFLAVQYLPYYGDTILPVEATEYQEGPDTMQMQKSLSRDFESLHAISANSSKTDIKFLKSVHSFSQNYLPKILPKKGKSDTSSDEDDSSFTSDNLKMKSGQLSHKKSSILATKPTSNLQGHHHRKHTKLGQVKEEVKEEIKVEEEVKSEVKDEEPKSDSNKEEESESFNNDPFGYTGGGFDDFDDDYSDSSEDEKPQTETKKDDDKKEYYSDEYSSDYYYDEEEEKKENKPQETALESSLVDNWFNEIILFNICRYRLEYFLETKYGMDLKDVPNIFQILPEINSVGDQTKSMIHQLSDYLLRSCKRRCFIYRRIMLMTSDTDKLFYIHHLCRSISLIPDQMLSFHISPQQISQLAQTAHIIITFVNAKIVDISKTDSSHFIIASICTALFMFAFFYQKNKMMNLLLSLDLTNLTSFPEEFDEELKIDNCTLEEIKNEQLEDTQSGSFLTYILESSNSKLSCKSQSIEDEAGFKIFAHSLLDFLLHDTFVSQVQKLHVNSEEFEKMYQFLCKIKDIYMQLFQYAILSSTVIRWLTNLDEIDYGNDEVNSLYSFLLNNDKKSVISSFCKNLVNKFSNSSILPKERLVMMNINVKDKISEKFKSEVFSIASNKSGNKIMIATQQGLVDKDVKHGIRNIMSRNKIISLTGDMKMTRFELPSDKHNPLITDDDFSRFKERKEPQNPRIIISHPREDFAIIADKNGEIYSRNYHDPSKLTFFEPKCDGQINSLSISNDGTMFGAGYDSTARIYSFYSNEQGRNLFADYDTWSDKITCMSFVKGSGLFACGQIPNEQCKGNVTFWDCLLPNSSAMIASVKFSKGEDPICMDYSYLENHLIVGTSKGTIMAIDTRMFEVVHTYKAHSKGVYALKIDKNEAYFASGGIGGKVKIWNLHSAAMVKQIEVPGFRNIKNIDINYDHIYVAYNEGYAQINLGQ</sequence>
<evidence type="ECO:0000313" key="5">
    <source>
        <dbReference type="Proteomes" id="UP000001542"/>
    </source>
</evidence>
<dbReference type="SMART" id="SM00320">
    <property type="entry name" value="WD40"/>
    <property type="match status" value="7"/>
</dbReference>
<dbReference type="OrthoDB" id="342131at2759"/>
<reference evidence="4" key="1">
    <citation type="submission" date="2006-10" db="EMBL/GenBank/DDBJ databases">
        <authorList>
            <person name="Amadeo P."/>
            <person name="Zhao Q."/>
            <person name="Wortman J."/>
            <person name="Fraser-Liggett C."/>
            <person name="Carlton J."/>
        </authorList>
    </citation>
    <scope>NUCLEOTIDE SEQUENCE</scope>
    <source>
        <strain evidence="4">G3</strain>
    </source>
</reference>
<evidence type="ECO:0000256" key="2">
    <source>
        <dbReference type="SAM" id="MobiDB-lite"/>
    </source>
</evidence>
<evidence type="ECO:0000313" key="4">
    <source>
        <dbReference type="EMBL" id="EAY15314.1"/>
    </source>
</evidence>
<dbReference type="PROSITE" id="PS50294">
    <property type="entry name" value="WD_REPEATS_REGION"/>
    <property type="match status" value="1"/>
</dbReference>
<dbReference type="InterPro" id="IPR001680">
    <property type="entry name" value="WD40_rpt"/>
</dbReference>
<organism evidence="4 5">
    <name type="scientific">Trichomonas vaginalis (strain ATCC PRA-98 / G3)</name>
    <dbReference type="NCBI Taxonomy" id="412133"/>
    <lineage>
        <taxon>Eukaryota</taxon>
        <taxon>Metamonada</taxon>
        <taxon>Parabasalia</taxon>
        <taxon>Trichomonadida</taxon>
        <taxon>Trichomonadidae</taxon>
        <taxon>Trichomonas</taxon>
    </lineage>
</organism>
<dbReference type="Pfam" id="PF12234">
    <property type="entry name" value="Rav1p_C"/>
    <property type="match status" value="1"/>
</dbReference>
<feature type="repeat" description="WD" evidence="1">
    <location>
        <begin position="419"/>
        <end position="460"/>
    </location>
</feature>
<dbReference type="SUPFAM" id="SSF50978">
    <property type="entry name" value="WD40 repeat-like"/>
    <property type="match status" value="3"/>
</dbReference>
<dbReference type="VEuPathDB" id="TrichDB:TVAG_394580"/>
<dbReference type="KEGG" id="tva:4773316"/>
<dbReference type="InParanoid" id="A2DWH4"/>
<dbReference type="InterPro" id="IPR015943">
    <property type="entry name" value="WD40/YVTN_repeat-like_dom_sf"/>
</dbReference>